<name>A0ABZ2YSM4_9BACT</name>
<feature type="signal peptide" evidence="1">
    <location>
        <begin position="1"/>
        <end position="20"/>
    </location>
</feature>
<dbReference type="Proteomes" id="UP001485459">
    <property type="component" value="Chromosome"/>
</dbReference>
<gene>
    <name evidence="2" type="ORF">WJU16_04240</name>
</gene>
<reference evidence="3" key="1">
    <citation type="submission" date="2024-03" db="EMBL/GenBank/DDBJ databases">
        <title>Chitinophaga horti sp. nov., isolated from garden soil.</title>
        <authorList>
            <person name="Lee D.S."/>
            <person name="Han D.M."/>
            <person name="Baek J.H."/>
            <person name="Choi D.G."/>
            <person name="Jeon J.H."/>
            <person name="Jeon C.O."/>
        </authorList>
    </citation>
    <scope>NUCLEOTIDE SEQUENCE [LARGE SCALE GENOMIC DNA]</scope>
    <source>
        <strain evidence="3">GPA1</strain>
    </source>
</reference>
<evidence type="ECO:0000313" key="3">
    <source>
        <dbReference type="Proteomes" id="UP001485459"/>
    </source>
</evidence>
<proteinExistence type="predicted"/>
<dbReference type="EMBL" id="CP149822">
    <property type="protein sequence ID" value="WZN42245.1"/>
    <property type="molecule type" value="Genomic_DNA"/>
</dbReference>
<feature type="chain" id="PRO_5047117955" evidence="1">
    <location>
        <begin position="21"/>
        <end position="151"/>
    </location>
</feature>
<evidence type="ECO:0000313" key="2">
    <source>
        <dbReference type="EMBL" id="WZN42245.1"/>
    </source>
</evidence>
<protein>
    <submittedName>
        <fullName evidence="2">DUF695 domain-containing protein</fullName>
    </submittedName>
</protein>
<keyword evidence="3" id="KW-1185">Reference proteome</keyword>
<keyword evidence="1" id="KW-0732">Signal</keyword>
<sequence length="151" mass="16748">MQLKRYLLPVALLLSQAVWAQQAVTRTDKSVPNTLLKGQAPDGAYPFLVVTELTLPGCKPSGLTAEQEETHASISESASRQMQLVTENVEAGYTTLGCKRTDFYYVTDTLDLRTVMQIFYKDNYGAYPHTVTIRPDPGWKAYLGLLEATGK</sequence>
<dbReference type="RefSeq" id="WP_341837080.1">
    <property type="nucleotide sequence ID" value="NZ_CP149822.1"/>
</dbReference>
<organism evidence="2 3">
    <name type="scientific">Chitinophaga pollutisoli</name>
    <dbReference type="NCBI Taxonomy" id="3133966"/>
    <lineage>
        <taxon>Bacteria</taxon>
        <taxon>Pseudomonadati</taxon>
        <taxon>Bacteroidota</taxon>
        <taxon>Chitinophagia</taxon>
        <taxon>Chitinophagales</taxon>
        <taxon>Chitinophagaceae</taxon>
        <taxon>Chitinophaga</taxon>
    </lineage>
</organism>
<accession>A0ABZ2YSM4</accession>
<evidence type="ECO:0000256" key="1">
    <source>
        <dbReference type="SAM" id="SignalP"/>
    </source>
</evidence>